<reference evidence="2 3" key="1">
    <citation type="submission" date="2023-04" db="EMBL/GenBank/DDBJ databases">
        <title>Ectobacillus antri isolated from activated sludge.</title>
        <authorList>
            <person name="Yan P."/>
            <person name="Liu X."/>
        </authorList>
    </citation>
    <scope>NUCLEOTIDE SEQUENCE [LARGE SCALE GENOMIC DNA]</scope>
    <source>
        <strain evidence="2 3">C18H</strain>
    </source>
</reference>
<feature type="transmembrane region" description="Helical" evidence="1">
    <location>
        <begin position="15"/>
        <end position="42"/>
    </location>
</feature>
<keyword evidence="1" id="KW-1133">Transmembrane helix</keyword>
<keyword evidence="3" id="KW-1185">Reference proteome</keyword>
<comment type="caution">
    <text evidence="2">The sequence shown here is derived from an EMBL/GenBank/DDBJ whole genome shotgun (WGS) entry which is preliminary data.</text>
</comment>
<proteinExistence type="predicted"/>
<evidence type="ECO:0000313" key="3">
    <source>
        <dbReference type="Proteomes" id="UP001218246"/>
    </source>
</evidence>
<gene>
    <name evidence="2" type="ORF">P6P90_10455</name>
</gene>
<dbReference type="PANTHER" id="PTHR34351:SF2">
    <property type="entry name" value="DUF58 DOMAIN-CONTAINING PROTEIN"/>
    <property type="match status" value="1"/>
</dbReference>
<protein>
    <submittedName>
        <fullName evidence="2">DUF58 domain-containing protein</fullName>
    </submittedName>
</protein>
<name>A0ABT6H7E3_9BACI</name>
<dbReference type="PANTHER" id="PTHR34351">
    <property type="entry name" value="SLR1927 PROTEIN-RELATED"/>
    <property type="match status" value="1"/>
</dbReference>
<evidence type="ECO:0000256" key="1">
    <source>
        <dbReference type="SAM" id="Phobius"/>
    </source>
</evidence>
<dbReference type="RefSeq" id="WP_278018236.1">
    <property type="nucleotide sequence ID" value="NZ_JARRRY010000007.1"/>
</dbReference>
<dbReference type="Proteomes" id="UP001218246">
    <property type="component" value="Unassembled WGS sequence"/>
</dbReference>
<organism evidence="2 3">
    <name type="scientific">Ectobacillus antri</name>
    <dbReference type="NCBI Taxonomy" id="2486280"/>
    <lineage>
        <taxon>Bacteria</taxon>
        <taxon>Bacillati</taxon>
        <taxon>Bacillota</taxon>
        <taxon>Bacilli</taxon>
        <taxon>Bacillales</taxon>
        <taxon>Bacillaceae</taxon>
        <taxon>Ectobacillus</taxon>
    </lineage>
</organism>
<keyword evidence="1" id="KW-0812">Transmembrane</keyword>
<keyword evidence="1" id="KW-0472">Membrane</keyword>
<dbReference type="EMBL" id="JARULN010000008">
    <property type="protein sequence ID" value="MDG5754391.1"/>
    <property type="molecule type" value="Genomic_DNA"/>
</dbReference>
<evidence type="ECO:0000313" key="2">
    <source>
        <dbReference type="EMBL" id="MDG5754391.1"/>
    </source>
</evidence>
<accession>A0ABT6H7E3</accession>
<sequence>MEIVPLLLQDHIIKLTIPIAFVCVFFFGYTPLSFLLIAYYLLAAFVHHYVRHMEHHIIVHDSARTMRLFPNESGVISVVIENRAKLPLVNGSCMFRTDAKLQSETSAHHVSENMISFPFVLGAHARQQWDFTFTAVKRGVYHIKRLECIVSDPFHLTHIHLPTIHKLKTEILVYPALQTVNGLQQLHQETSGTYKTTLSYYRDEAELLGIKPYERESFRSIHWKASAKTQQLQAKVYQPVRNLSWSICLCLASSRAVGWKANMEELISYTAYICKYAAEKKIPFELFISVMTEKGPVHISMKEGIPNVVLALEDLARLSQEHVLIQGNRFVHYYMSKREPSATLIFVGVNKEHIPATHAPMYIVSDKGVVEHVTNLSALRG</sequence>